<accession>A0AAC9F7T0</accession>
<gene>
    <name evidence="1" type="ORF">AV942_09420</name>
</gene>
<organism evidence="1 2">
    <name type="scientific">Alteromonas mediterranea</name>
    <dbReference type="NCBI Taxonomy" id="314275"/>
    <lineage>
        <taxon>Bacteria</taxon>
        <taxon>Pseudomonadati</taxon>
        <taxon>Pseudomonadota</taxon>
        <taxon>Gammaproteobacteria</taxon>
        <taxon>Alteromonadales</taxon>
        <taxon>Alteromonadaceae</taxon>
        <taxon>Alteromonas/Salinimonas group</taxon>
        <taxon>Alteromonas</taxon>
    </lineage>
</organism>
<sequence length="166" mass="19056">MGADVGKYSEQRVAINSLNLDKLKWKLSKSSEATWTEELIDFAEEEYKKFLFLKLIYPKVALVPNKLVDKFWHEHILDTVAYQKDCEAIFGYFIHHYPYFGIYGDDDQRSLQNAFDETVALYEKHFGKYPTDVLYGVNNNKAARCGDEHACHAPSSCACRVPGACK</sequence>
<evidence type="ECO:0008006" key="3">
    <source>
        <dbReference type="Google" id="ProtNLM"/>
    </source>
</evidence>
<dbReference type="Proteomes" id="UP000061468">
    <property type="component" value="Chromosome"/>
</dbReference>
<evidence type="ECO:0000313" key="2">
    <source>
        <dbReference type="Proteomes" id="UP000061468"/>
    </source>
</evidence>
<dbReference type="InterPro" id="IPR009836">
    <property type="entry name" value="GRDP-like"/>
</dbReference>
<dbReference type="PANTHER" id="PTHR34365">
    <property type="entry name" value="ENOLASE (DUF1399)"/>
    <property type="match status" value="1"/>
</dbReference>
<proteinExistence type="predicted"/>
<dbReference type="AlphaFoldDB" id="A0AAC9F7T0"/>
<name>A0AAC9F7T0_9ALTE</name>
<dbReference type="PANTHER" id="PTHR34365:SF7">
    <property type="entry name" value="GLYCINE-RICH DOMAIN-CONTAINING PROTEIN 1"/>
    <property type="match status" value="1"/>
</dbReference>
<dbReference type="EMBL" id="CP013928">
    <property type="protein sequence ID" value="AMJ80558.1"/>
    <property type="molecule type" value="Genomic_DNA"/>
</dbReference>
<reference evidence="1 2" key="1">
    <citation type="submission" date="2015-12" db="EMBL/GenBank/DDBJ databases">
        <title>Intraspecies pangenome expansion in the marine bacterium Alteromonas.</title>
        <authorList>
            <person name="Lopez-Perez M."/>
            <person name="Rodriguez-Valera F."/>
        </authorList>
    </citation>
    <scope>NUCLEOTIDE SEQUENCE [LARGE SCALE GENOMIC DNA]</scope>
    <source>
        <strain evidence="1 2">UM8</strain>
    </source>
</reference>
<evidence type="ECO:0000313" key="1">
    <source>
        <dbReference type="EMBL" id="AMJ80558.1"/>
    </source>
</evidence>
<protein>
    <recommendedName>
        <fullName evidence="3">Glycine-rich domain-containing protein-like</fullName>
    </recommendedName>
</protein>